<dbReference type="GO" id="GO:0051787">
    <property type="term" value="F:misfolded protein binding"/>
    <property type="evidence" value="ECO:0007669"/>
    <property type="project" value="TreeGrafter"/>
</dbReference>
<dbReference type="PROSITE" id="PS50076">
    <property type="entry name" value="DNAJ_2"/>
    <property type="match status" value="1"/>
</dbReference>
<dbReference type="InterPro" id="IPR036869">
    <property type="entry name" value="J_dom_sf"/>
</dbReference>
<comment type="caution">
    <text evidence="5">The sequence shown here is derived from an EMBL/GenBank/DDBJ whole genome shotgun (WGS) entry which is preliminary data.</text>
</comment>
<feature type="domain" description="J" evidence="4">
    <location>
        <begin position="65"/>
        <end position="127"/>
    </location>
</feature>
<dbReference type="OMA" id="WARQEND"/>
<dbReference type="SMR" id="Q4DUI5"/>
<dbReference type="AlphaFoldDB" id="Q4DUI5"/>
<organism evidence="5 6">
    <name type="scientific">Trypanosoma cruzi (strain CL Brener)</name>
    <dbReference type="NCBI Taxonomy" id="353153"/>
    <lineage>
        <taxon>Eukaryota</taxon>
        <taxon>Discoba</taxon>
        <taxon>Euglenozoa</taxon>
        <taxon>Kinetoplastea</taxon>
        <taxon>Metakinetoplastina</taxon>
        <taxon>Trypanosomatida</taxon>
        <taxon>Trypanosomatidae</taxon>
        <taxon>Trypanosoma</taxon>
        <taxon>Schizotrypanum</taxon>
    </lineage>
</organism>
<feature type="transmembrane region" description="Helical" evidence="3">
    <location>
        <begin position="6"/>
        <end position="33"/>
    </location>
</feature>
<dbReference type="SUPFAM" id="SSF46565">
    <property type="entry name" value="Chaperone J-domain"/>
    <property type="match status" value="1"/>
</dbReference>
<evidence type="ECO:0000313" key="5">
    <source>
        <dbReference type="EMBL" id="EAN96169.1"/>
    </source>
</evidence>
<dbReference type="CDD" id="cd06257">
    <property type="entry name" value="DnaJ"/>
    <property type="match status" value="1"/>
</dbReference>
<dbReference type="STRING" id="353153.Q4DUI5"/>
<reference evidence="5 6" key="1">
    <citation type="journal article" date="2005" name="Science">
        <title>The genome sequence of Trypanosoma cruzi, etiologic agent of Chagas disease.</title>
        <authorList>
            <person name="El-Sayed N.M."/>
            <person name="Myler P.J."/>
            <person name="Bartholomeu D.C."/>
            <person name="Nilsson D."/>
            <person name="Aggarwal G."/>
            <person name="Tran A.N."/>
            <person name="Ghedin E."/>
            <person name="Worthey E.A."/>
            <person name="Delcher A.L."/>
            <person name="Blandin G."/>
            <person name="Westenberger S.J."/>
            <person name="Caler E."/>
            <person name="Cerqueira G.C."/>
            <person name="Branche C."/>
            <person name="Haas B."/>
            <person name="Anupama A."/>
            <person name="Arner E."/>
            <person name="Aslund L."/>
            <person name="Attipoe P."/>
            <person name="Bontempi E."/>
            <person name="Bringaud F."/>
            <person name="Burton P."/>
            <person name="Cadag E."/>
            <person name="Campbell D.A."/>
            <person name="Carrington M."/>
            <person name="Crabtree J."/>
            <person name="Darban H."/>
            <person name="da Silveira J.F."/>
            <person name="de Jong P."/>
            <person name="Edwards K."/>
            <person name="Englund P.T."/>
            <person name="Fazelina G."/>
            <person name="Feldblyum T."/>
            <person name="Ferella M."/>
            <person name="Frasch A.C."/>
            <person name="Gull K."/>
            <person name="Horn D."/>
            <person name="Hou L."/>
            <person name="Huang Y."/>
            <person name="Kindlund E."/>
            <person name="Klingbeil M."/>
            <person name="Kluge S."/>
            <person name="Koo H."/>
            <person name="Lacerda D."/>
            <person name="Levin M.J."/>
            <person name="Lorenzi H."/>
            <person name="Louie T."/>
            <person name="Machado C.R."/>
            <person name="McCulloch R."/>
            <person name="McKenna A."/>
            <person name="Mizuno Y."/>
            <person name="Mottram J.C."/>
            <person name="Nelson S."/>
            <person name="Ochaya S."/>
            <person name="Osoegawa K."/>
            <person name="Pai G."/>
            <person name="Parsons M."/>
            <person name="Pentony M."/>
            <person name="Pettersson U."/>
            <person name="Pop M."/>
            <person name="Ramirez J.L."/>
            <person name="Rinta J."/>
            <person name="Robertson L."/>
            <person name="Salzberg S.L."/>
            <person name="Sanchez D.O."/>
            <person name="Seyler A."/>
            <person name="Sharma R."/>
            <person name="Shetty J."/>
            <person name="Simpson A.J."/>
            <person name="Sisk E."/>
            <person name="Tammi M.T."/>
            <person name="Tarleton R."/>
            <person name="Teixeira S."/>
            <person name="Van Aken S."/>
            <person name="Vogt C."/>
            <person name="Ward P.N."/>
            <person name="Wickstead B."/>
            <person name="Wortman J."/>
            <person name="White O."/>
            <person name="Fraser C.M."/>
            <person name="Stuart K.D."/>
            <person name="Andersson B."/>
        </authorList>
    </citation>
    <scope>NUCLEOTIDE SEQUENCE [LARGE SCALE GENOMIC DNA]</scope>
    <source>
        <strain evidence="5 6">CL Brener</strain>
    </source>
</reference>
<dbReference type="eggNOG" id="ENOG502RXA9">
    <property type="taxonomic scope" value="Eukaryota"/>
</dbReference>
<name>Q4DUI5_TRYCC</name>
<evidence type="ECO:0000259" key="4">
    <source>
        <dbReference type="PROSITE" id="PS50076"/>
    </source>
</evidence>
<dbReference type="GeneID" id="3550173"/>
<sequence>MHLFDLLLMLLFLFFSQRCLMYTPIIIIIFFFFSGEMYCRVMILRMAASSSSSTDASSKYTRSKSPYEVLGVTASVSFDEIKARYHELTRYYHPDMPHGDPARFREINAAYRVLRAAEREKKSEKIDPGSFRAERSHKNGDYQTDGHARYQDCRYGPAERPQRHGLLREIFWLYECYELAIVVGAAVAVLIIATERYLLVRRMTLEKRARIRAMDEGLPPSMPLVLEDGMLQKYNVRVPKEEIEIDNAMVKEEAYHRRATQRRFEDFREFLFVYDPDGVTSRRVTTKRFSIQYIDEALIPARCSHVWEFNSEMKNKQYDSIVSGVVEALAATSWATPDVQYIAPLMARGLATIPMNSPETAKWTFVEYKDIDKKGEPACVLALKNNRFGRLGMCQRVTVTGSNSLSPRLVIKQEADLKSGTLSAKSLVRGGALPVKDLSIPLEQMKL</sequence>
<evidence type="ECO:0000256" key="2">
    <source>
        <dbReference type="SAM" id="MobiDB-lite"/>
    </source>
</evidence>
<evidence type="ECO:0000256" key="1">
    <source>
        <dbReference type="ARBA" id="ARBA00023186"/>
    </source>
</evidence>
<keyword evidence="6" id="KW-1185">Reference proteome</keyword>
<dbReference type="PANTHER" id="PTHR44360:SF1">
    <property type="entry name" value="DNAJ HOMOLOG SUBFAMILY B MEMBER 9"/>
    <property type="match status" value="1"/>
</dbReference>
<evidence type="ECO:0000256" key="3">
    <source>
        <dbReference type="SAM" id="Phobius"/>
    </source>
</evidence>
<keyword evidence="3" id="KW-0812">Transmembrane</keyword>
<dbReference type="PaxDb" id="353153-Q4DUI5"/>
<keyword evidence="3" id="KW-0472">Membrane</keyword>
<keyword evidence="3" id="KW-1133">Transmembrane helix</keyword>
<dbReference type="Proteomes" id="UP000002296">
    <property type="component" value="Unassembled WGS sequence"/>
</dbReference>
<gene>
    <name evidence="5" type="ORF">Tc00.1047053510661.70</name>
</gene>
<keyword evidence="1" id="KW-0143">Chaperone</keyword>
<dbReference type="InParanoid" id="Q4DUI5"/>
<dbReference type="InterPro" id="IPR051948">
    <property type="entry name" value="Hsp70_co-chaperone_J-domain"/>
</dbReference>
<dbReference type="GO" id="GO:0005783">
    <property type="term" value="C:endoplasmic reticulum"/>
    <property type="evidence" value="ECO:0007669"/>
    <property type="project" value="TreeGrafter"/>
</dbReference>
<protein>
    <recommendedName>
        <fullName evidence="4">J domain-containing protein</fullName>
    </recommendedName>
</protein>
<dbReference type="KEGG" id="tcr:510661.70"/>
<feature type="region of interest" description="Disordered" evidence="2">
    <location>
        <begin position="121"/>
        <end position="146"/>
    </location>
</feature>
<dbReference type="EMBL" id="AAHK01000167">
    <property type="protein sequence ID" value="EAN96169.1"/>
    <property type="molecule type" value="Genomic_DNA"/>
</dbReference>
<proteinExistence type="predicted"/>
<dbReference type="InterPro" id="IPR001623">
    <property type="entry name" value="DnaJ_domain"/>
</dbReference>
<feature type="transmembrane region" description="Helical" evidence="3">
    <location>
        <begin position="170"/>
        <end position="193"/>
    </location>
</feature>
<dbReference type="Gene3D" id="1.10.287.110">
    <property type="entry name" value="DnaJ domain"/>
    <property type="match status" value="1"/>
</dbReference>
<dbReference type="PANTHER" id="PTHR44360">
    <property type="entry name" value="DNAJ HOMOLOG SUBFAMILY B MEMBER 9"/>
    <property type="match status" value="1"/>
</dbReference>
<dbReference type="SMART" id="SM00271">
    <property type="entry name" value="DnaJ"/>
    <property type="match status" value="1"/>
</dbReference>
<evidence type="ECO:0000313" key="6">
    <source>
        <dbReference type="Proteomes" id="UP000002296"/>
    </source>
</evidence>
<dbReference type="GO" id="GO:0036503">
    <property type="term" value="P:ERAD pathway"/>
    <property type="evidence" value="ECO:0007669"/>
    <property type="project" value="TreeGrafter"/>
</dbReference>
<accession>Q4DUI5</accession>
<dbReference type="GO" id="GO:0051087">
    <property type="term" value="F:protein-folding chaperone binding"/>
    <property type="evidence" value="ECO:0007669"/>
    <property type="project" value="TreeGrafter"/>
</dbReference>
<dbReference type="PRINTS" id="PR00625">
    <property type="entry name" value="JDOMAIN"/>
</dbReference>
<dbReference type="Pfam" id="PF00226">
    <property type="entry name" value="DnaJ"/>
    <property type="match status" value="1"/>
</dbReference>
<dbReference type="RefSeq" id="XP_818020.1">
    <property type="nucleotide sequence ID" value="XM_812927.1"/>
</dbReference>